<dbReference type="SMART" id="SM00956">
    <property type="entry name" value="RQC"/>
    <property type="match status" value="1"/>
</dbReference>
<dbReference type="InterPro" id="IPR001650">
    <property type="entry name" value="Helicase_C-like"/>
</dbReference>
<dbReference type="InterPro" id="IPR010997">
    <property type="entry name" value="HRDC-like_sf"/>
</dbReference>
<evidence type="ECO:0000256" key="3">
    <source>
        <dbReference type="ARBA" id="ARBA00005446"/>
    </source>
</evidence>
<dbReference type="RefSeq" id="WP_198323969.1">
    <property type="nucleotide sequence ID" value="NZ_CP104311.1"/>
</dbReference>
<evidence type="ECO:0000259" key="18">
    <source>
        <dbReference type="PROSITE" id="PS51192"/>
    </source>
</evidence>
<keyword evidence="5" id="KW-0547">Nucleotide-binding</keyword>
<sequence>MSAAASSPLKTLQTVFGYERFRGLQAEIIEQVLNGGDALVLMPTGGGKSLCYQIPALLRSGTGVVVSPLIALMEDQVGALLQLGVKAAFLNSSLDFQTQREVESRFLAGGLDLLYVAPERLLTERFLKVLDRVRIALFAIDEAHCVSQWGHDFRADYWQLSLLHRRFPTVPRIALTATADERTRGEIIERLGLTEARVFCSGFDRPNIRYAIGLKSNPRQQLLDFIRREHEGDAGIVYCLSRRKVEETAAWLCSKGLKALPYHAGLSAEIRQHNQRRFLLEEGLIMVATIAFGMGIDKPNVRFVAHLDLPKSLEAYYQETGRAGRDGLPANAWMVYGLQDVITLRSMVESSDADELHKRVERHKLDAMLGFCELTSCRRQTLLHYFGDVLERPCGNCDNCLNPVQTWDATEAARKALSCVYRSGQRFGAHYVIDLLLGKTSERVRSFGHDRLSTFGIGRELDDQQWLSVFRQLVTRGFLVVDWEAHGALRLSPASRPLLKGEEMLLLRRDDAPKKVASSGREARRGAIRFSDPGDEKLFQALRGLRRRLAEEQNVPPYIILHDAVLMEMVQSRPETHVQLGRIPGIGERKLELYGGDFLELIREHSGQRGGGTVVEQATAEESLALFRLGLSVEQIAARRELKPSTIYTHLAQAVARGALNALEVTGLSAEEAARIENVWRNLPPDRQGAVKPLFEALGGRYGYGVLRCLLVSWGALANRSEKEDLWKH</sequence>
<comment type="similarity">
    <text evidence="3">Belongs to the helicase family. RecQ subfamily.</text>
</comment>
<evidence type="ECO:0000256" key="12">
    <source>
        <dbReference type="ARBA" id="ARBA00023172"/>
    </source>
</evidence>
<evidence type="ECO:0000256" key="15">
    <source>
        <dbReference type="ARBA" id="ARBA00034617"/>
    </source>
</evidence>
<dbReference type="Pfam" id="PF16124">
    <property type="entry name" value="RecQ_Zn_bind"/>
    <property type="match status" value="1"/>
</dbReference>
<feature type="domain" description="HRDC" evidence="17">
    <location>
        <begin position="532"/>
        <end position="612"/>
    </location>
</feature>
<dbReference type="PROSITE" id="PS51192">
    <property type="entry name" value="HELICASE_ATP_BIND_1"/>
    <property type="match status" value="1"/>
</dbReference>
<keyword evidence="13" id="KW-0234">DNA repair</keyword>
<comment type="cofactor">
    <cofactor evidence="1">
        <name>Mg(2+)</name>
        <dbReference type="ChEBI" id="CHEBI:18420"/>
    </cofactor>
</comment>
<dbReference type="Gene3D" id="3.40.50.300">
    <property type="entry name" value="P-loop containing nucleotide triphosphate hydrolases"/>
    <property type="match status" value="2"/>
</dbReference>
<dbReference type="CDD" id="cd17920">
    <property type="entry name" value="DEXHc_RecQ"/>
    <property type="match status" value="1"/>
</dbReference>
<dbReference type="CDD" id="cd18794">
    <property type="entry name" value="SF2_C_RecQ"/>
    <property type="match status" value="1"/>
</dbReference>
<dbReference type="Pfam" id="PF00570">
    <property type="entry name" value="HRDC"/>
    <property type="match status" value="1"/>
</dbReference>
<keyword evidence="21" id="KW-1185">Reference proteome</keyword>
<evidence type="ECO:0000259" key="17">
    <source>
        <dbReference type="PROSITE" id="PS50967"/>
    </source>
</evidence>
<dbReference type="SMART" id="SM00341">
    <property type="entry name" value="HRDC"/>
    <property type="match status" value="1"/>
</dbReference>
<dbReference type="PROSITE" id="PS50967">
    <property type="entry name" value="HRDC"/>
    <property type="match status" value="1"/>
</dbReference>
<organism evidence="20 21">
    <name type="scientific">Methylococcus capsulatus</name>
    <dbReference type="NCBI Taxonomy" id="414"/>
    <lineage>
        <taxon>Bacteria</taxon>
        <taxon>Pseudomonadati</taxon>
        <taxon>Pseudomonadota</taxon>
        <taxon>Gammaproteobacteria</taxon>
        <taxon>Methylococcales</taxon>
        <taxon>Methylococcaceae</taxon>
        <taxon>Methylococcus</taxon>
    </lineage>
</organism>
<dbReference type="PROSITE" id="PS51194">
    <property type="entry name" value="HELICASE_CTER"/>
    <property type="match status" value="1"/>
</dbReference>
<dbReference type="InterPro" id="IPR006293">
    <property type="entry name" value="DNA_helicase_ATP-dep_RecQ_bac"/>
</dbReference>
<evidence type="ECO:0000256" key="1">
    <source>
        <dbReference type="ARBA" id="ARBA00001946"/>
    </source>
</evidence>
<dbReference type="GO" id="GO:0003678">
    <property type="term" value="F:DNA helicase activity"/>
    <property type="evidence" value="ECO:0007669"/>
    <property type="project" value="UniProtKB-EC"/>
</dbReference>
<dbReference type="GO" id="GO:0016787">
    <property type="term" value="F:hydrolase activity"/>
    <property type="evidence" value="ECO:0007669"/>
    <property type="project" value="UniProtKB-KW"/>
</dbReference>
<dbReference type="InterPro" id="IPR018982">
    <property type="entry name" value="RQC_domain"/>
</dbReference>
<evidence type="ECO:0000256" key="5">
    <source>
        <dbReference type="ARBA" id="ARBA00022741"/>
    </source>
</evidence>
<evidence type="ECO:0000256" key="8">
    <source>
        <dbReference type="ARBA" id="ARBA00022806"/>
    </source>
</evidence>
<dbReference type="NCBIfam" id="TIGR00614">
    <property type="entry name" value="recQ_fam"/>
    <property type="match status" value="1"/>
</dbReference>
<dbReference type="Gene3D" id="1.10.150.80">
    <property type="entry name" value="HRDC domain"/>
    <property type="match status" value="1"/>
</dbReference>
<reference evidence="20 21" key="1">
    <citation type="submission" date="2022-09" db="EMBL/GenBank/DDBJ databases">
        <authorList>
            <person name="Giprobiosintez L."/>
        </authorList>
    </citation>
    <scope>NUCLEOTIDE SEQUENCE [LARGE SCALE GENOMIC DNA]</scope>
    <source>
        <strain evidence="21">VKPM-B-12549 (GBS-15)</strain>
    </source>
</reference>
<evidence type="ECO:0000256" key="11">
    <source>
        <dbReference type="ARBA" id="ARBA00023125"/>
    </source>
</evidence>
<evidence type="ECO:0000256" key="10">
    <source>
        <dbReference type="ARBA" id="ARBA00022840"/>
    </source>
</evidence>
<comment type="cofactor">
    <cofactor evidence="2">
        <name>Zn(2+)</name>
        <dbReference type="ChEBI" id="CHEBI:29105"/>
    </cofactor>
</comment>
<dbReference type="SUPFAM" id="SSF47819">
    <property type="entry name" value="HRDC-like"/>
    <property type="match status" value="1"/>
</dbReference>
<gene>
    <name evidence="20" type="primary">recQ</name>
    <name evidence="20" type="ORF">N4J17_15235</name>
</gene>
<dbReference type="InterPro" id="IPR004589">
    <property type="entry name" value="DNA_helicase_ATP-dep_RecQ"/>
</dbReference>
<name>A0ABZ2F684_METCP</name>
<keyword evidence="14" id="KW-0413">Isomerase</keyword>
<dbReference type="InterPro" id="IPR011545">
    <property type="entry name" value="DEAD/DEAH_box_helicase_dom"/>
</dbReference>
<evidence type="ECO:0000256" key="14">
    <source>
        <dbReference type="ARBA" id="ARBA00023235"/>
    </source>
</evidence>
<keyword evidence="10" id="KW-0067">ATP-binding</keyword>
<evidence type="ECO:0000313" key="21">
    <source>
        <dbReference type="Proteomes" id="UP001359308"/>
    </source>
</evidence>
<feature type="domain" description="Helicase C-terminal" evidence="19">
    <location>
        <begin position="218"/>
        <end position="368"/>
    </location>
</feature>
<protein>
    <recommendedName>
        <fullName evidence="16">DNA helicase RecQ</fullName>
        <ecNumber evidence="16">5.6.2.4</ecNumber>
    </recommendedName>
</protein>
<feature type="domain" description="Helicase ATP-binding" evidence="18">
    <location>
        <begin position="29"/>
        <end position="197"/>
    </location>
</feature>
<dbReference type="SMART" id="SM00490">
    <property type="entry name" value="HELICc"/>
    <property type="match status" value="1"/>
</dbReference>
<keyword evidence="12" id="KW-0233">DNA recombination</keyword>
<dbReference type="InterPro" id="IPR027417">
    <property type="entry name" value="P-loop_NTPase"/>
</dbReference>
<keyword evidence="8 20" id="KW-0347">Helicase</keyword>
<dbReference type="EMBL" id="CP104311">
    <property type="protein sequence ID" value="WWF01801.1"/>
    <property type="molecule type" value="Genomic_DNA"/>
</dbReference>
<dbReference type="InterPro" id="IPR036388">
    <property type="entry name" value="WH-like_DNA-bd_sf"/>
</dbReference>
<comment type="catalytic activity">
    <reaction evidence="15">
        <text>Couples ATP hydrolysis with the unwinding of duplex DNA by translocating in the 3'-5' direction.</text>
        <dbReference type="EC" id="5.6.2.4"/>
    </reaction>
</comment>
<dbReference type="InterPro" id="IPR044876">
    <property type="entry name" value="HRDC_dom_sf"/>
</dbReference>
<dbReference type="Pfam" id="PF00270">
    <property type="entry name" value="DEAD"/>
    <property type="match status" value="1"/>
</dbReference>
<dbReference type="EC" id="5.6.2.4" evidence="16"/>
<dbReference type="NCBIfam" id="TIGR01389">
    <property type="entry name" value="recQ"/>
    <property type="match status" value="1"/>
</dbReference>
<dbReference type="SMART" id="SM00487">
    <property type="entry name" value="DEXDc"/>
    <property type="match status" value="1"/>
</dbReference>
<evidence type="ECO:0000256" key="7">
    <source>
        <dbReference type="ARBA" id="ARBA00022801"/>
    </source>
</evidence>
<evidence type="ECO:0000256" key="6">
    <source>
        <dbReference type="ARBA" id="ARBA00022763"/>
    </source>
</evidence>
<proteinExistence type="inferred from homology"/>
<evidence type="ECO:0000256" key="16">
    <source>
        <dbReference type="NCBIfam" id="TIGR01389"/>
    </source>
</evidence>
<dbReference type="Pfam" id="PF14493">
    <property type="entry name" value="HTH_40"/>
    <property type="match status" value="1"/>
</dbReference>
<dbReference type="PANTHER" id="PTHR13710">
    <property type="entry name" value="DNA HELICASE RECQ FAMILY MEMBER"/>
    <property type="match status" value="1"/>
</dbReference>
<dbReference type="Pfam" id="PF00271">
    <property type="entry name" value="Helicase_C"/>
    <property type="match status" value="1"/>
</dbReference>
<keyword evidence="4" id="KW-0479">Metal-binding</keyword>
<keyword evidence="6" id="KW-0227">DNA damage</keyword>
<evidence type="ECO:0000256" key="2">
    <source>
        <dbReference type="ARBA" id="ARBA00001947"/>
    </source>
</evidence>
<dbReference type="Gene3D" id="1.10.10.10">
    <property type="entry name" value="Winged helix-like DNA-binding domain superfamily/Winged helix DNA-binding domain"/>
    <property type="match status" value="1"/>
</dbReference>
<dbReference type="InterPro" id="IPR014001">
    <property type="entry name" value="Helicase_ATP-bd"/>
</dbReference>
<accession>A0ABZ2F684</accession>
<dbReference type="SUPFAM" id="SSF52540">
    <property type="entry name" value="P-loop containing nucleoside triphosphate hydrolases"/>
    <property type="match status" value="2"/>
</dbReference>
<evidence type="ECO:0000256" key="13">
    <source>
        <dbReference type="ARBA" id="ARBA00023204"/>
    </source>
</evidence>
<dbReference type="PANTHER" id="PTHR13710:SF105">
    <property type="entry name" value="ATP-DEPENDENT DNA HELICASE Q1"/>
    <property type="match status" value="1"/>
</dbReference>
<dbReference type="InterPro" id="IPR029491">
    <property type="entry name" value="Helicase_HTH"/>
</dbReference>
<evidence type="ECO:0000256" key="9">
    <source>
        <dbReference type="ARBA" id="ARBA00022833"/>
    </source>
</evidence>
<dbReference type="Pfam" id="PF09382">
    <property type="entry name" value="RQC"/>
    <property type="match status" value="1"/>
</dbReference>
<evidence type="ECO:0000256" key="4">
    <source>
        <dbReference type="ARBA" id="ARBA00022723"/>
    </source>
</evidence>
<keyword evidence="7 20" id="KW-0378">Hydrolase</keyword>
<keyword evidence="11" id="KW-0238">DNA-binding</keyword>
<dbReference type="Proteomes" id="UP001359308">
    <property type="component" value="Chromosome"/>
</dbReference>
<evidence type="ECO:0000313" key="20">
    <source>
        <dbReference type="EMBL" id="WWF01801.1"/>
    </source>
</evidence>
<evidence type="ECO:0000259" key="19">
    <source>
        <dbReference type="PROSITE" id="PS51194"/>
    </source>
</evidence>
<keyword evidence="9" id="KW-0862">Zinc</keyword>
<dbReference type="InterPro" id="IPR032284">
    <property type="entry name" value="RecQ_Zn-bd"/>
</dbReference>
<dbReference type="InterPro" id="IPR002121">
    <property type="entry name" value="HRDC_dom"/>
</dbReference>